<dbReference type="InterPro" id="IPR050596">
    <property type="entry name" value="AspAT/PAT-like"/>
</dbReference>
<sequence length="66" mass="6798">MAAKARVDGLRAEGRSIVDFTIGEPDFATPAHIVEAGAAALAAGHTRYTAATGTPALRRAIADKLH</sequence>
<dbReference type="Gene3D" id="3.40.640.10">
    <property type="entry name" value="Type I PLP-dependent aspartate aminotransferase-like (Major domain)"/>
    <property type="match status" value="1"/>
</dbReference>
<dbReference type="InterPro" id="IPR015421">
    <property type="entry name" value="PyrdxlP-dep_Trfase_major"/>
</dbReference>
<evidence type="ECO:0000256" key="1">
    <source>
        <dbReference type="ARBA" id="ARBA00001933"/>
    </source>
</evidence>
<reference evidence="7" key="1">
    <citation type="journal article" date="2020" name="MBio">
        <title>Horizontal gene transfer to a defensive symbiont with a reduced genome amongst a multipartite beetle microbiome.</title>
        <authorList>
            <person name="Waterworth S.C."/>
            <person name="Florez L.V."/>
            <person name="Rees E.R."/>
            <person name="Hertweck C."/>
            <person name="Kaltenpoth M."/>
            <person name="Kwan J.C."/>
        </authorList>
    </citation>
    <scope>NUCLEOTIDE SEQUENCE [LARGE SCALE GENOMIC DNA]</scope>
</reference>
<dbReference type="Proteomes" id="UP000462435">
    <property type="component" value="Unassembled WGS sequence"/>
</dbReference>
<evidence type="ECO:0000313" key="7">
    <source>
        <dbReference type="Proteomes" id="UP000462435"/>
    </source>
</evidence>
<protein>
    <submittedName>
        <fullName evidence="6">Aspartate aminotransferase</fullName>
    </submittedName>
</protein>
<evidence type="ECO:0000256" key="4">
    <source>
        <dbReference type="ARBA" id="ARBA00022679"/>
    </source>
</evidence>
<comment type="caution">
    <text evidence="6">The sequence shown here is derived from an EMBL/GenBank/DDBJ whole genome shotgun (WGS) entry which is preliminary data.</text>
</comment>
<evidence type="ECO:0000313" key="6">
    <source>
        <dbReference type="EMBL" id="KAF1037125.1"/>
    </source>
</evidence>
<dbReference type="EMBL" id="WNDX01000188">
    <property type="protein sequence ID" value="KAF1037125.1"/>
    <property type="molecule type" value="Genomic_DNA"/>
</dbReference>
<dbReference type="GO" id="GO:0008483">
    <property type="term" value="F:transaminase activity"/>
    <property type="evidence" value="ECO:0007669"/>
    <property type="project" value="UniProtKB-KW"/>
</dbReference>
<organism evidence="6 7">
    <name type="scientific">Herbaspirillum frisingense</name>
    <dbReference type="NCBI Taxonomy" id="92645"/>
    <lineage>
        <taxon>Bacteria</taxon>
        <taxon>Pseudomonadati</taxon>
        <taxon>Pseudomonadota</taxon>
        <taxon>Betaproteobacteria</taxon>
        <taxon>Burkholderiales</taxon>
        <taxon>Oxalobacteraceae</taxon>
        <taxon>Herbaspirillum</taxon>
    </lineage>
</organism>
<proteinExistence type="inferred from homology"/>
<name>A0A7V8FTJ8_9BURK</name>
<keyword evidence="5" id="KW-0663">Pyridoxal phosphate</keyword>
<gene>
    <name evidence="6" type="primary">aspC_2</name>
    <name evidence="6" type="ORF">GAK35_03982</name>
</gene>
<comment type="similarity">
    <text evidence="2">Belongs to the class-I pyridoxal-phosphate-dependent aminotransferase family.</text>
</comment>
<dbReference type="InterPro" id="IPR015422">
    <property type="entry name" value="PyrdxlP-dep_Trfase_small"/>
</dbReference>
<dbReference type="Gene3D" id="3.90.1150.10">
    <property type="entry name" value="Aspartate Aminotransferase, domain 1"/>
    <property type="match status" value="1"/>
</dbReference>
<evidence type="ECO:0000256" key="2">
    <source>
        <dbReference type="ARBA" id="ARBA00007441"/>
    </source>
</evidence>
<dbReference type="GO" id="GO:0006520">
    <property type="term" value="P:amino acid metabolic process"/>
    <property type="evidence" value="ECO:0007669"/>
    <property type="project" value="InterPro"/>
</dbReference>
<comment type="cofactor">
    <cofactor evidence="1">
        <name>pyridoxal 5'-phosphate</name>
        <dbReference type="ChEBI" id="CHEBI:597326"/>
    </cofactor>
</comment>
<keyword evidence="4 6" id="KW-0808">Transferase</keyword>
<dbReference type="InterPro" id="IPR015424">
    <property type="entry name" value="PyrdxlP-dep_Trfase"/>
</dbReference>
<keyword evidence="3 6" id="KW-0032">Aminotransferase</keyword>
<dbReference type="AlphaFoldDB" id="A0A7V8FTJ8"/>
<accession>A0A7V8FTJ8</accession>
<dbReference type="SUPFAM" id="SSF53383">
    <property type="entry name" value="PLP-dependent transferases"/>
    <property type="match status" value="1"/>
</dbReference>
<evidence type="ECO:0000256" key="5">
    <source>
        <dbReference type="ARBA" id="ARBA00022898"/>
    </source>
</evidence>
<evidence type="ECO:0000256" key="3">
    <source>
        <dbReference type="ARBA" id="ARBA00022576"/>
    </source>
</evidence>
<dbReference type="PANTHER" id="PTHR46383">
    <property type="entry name" value="ASPARTATE AMINOTRANSFERASE"/>
    <property type="match status" value="1"/>
</dbReference>